<gene>
    <name evidence="2" type="ORF">GT576_01145</name>
</gene>
<evidence type="ECO:0000313" key="3">
    <source>
        <dbReference type="Proteomes" id="UP000449249"/>
    </source>
</evidence>
<sequence>MAHKKRYKKLSRQLCEQAVVECFKGKWRRNDVLTFIEKYAGIPRDDIKIDDLSGSWKYKNEAVEAIGLAMLGIVEDLVDHGIEPDDMEPVTIRQRPDGMTGKIRDIALLCIMHQLIGHITKLMIEPLIQARLLPTQHASIPGHGQTMLKDQMLRYFLKESLGIEYVRKTDVVHAYASLQYDVCIDLVMMEIPKARYAIGLLKYLKSVAPGGHLIIGGYLDAWLFNFTMSYAIRYLYTLGSTRRGKKIPYVIRCGTFMDDFSIGSGSIKGEQRAVKALDKWMTKNQHLQIKETTGIVKLLPIEEEKRRRNLPRPGQRGVPMLDMAGYRISRTHITIRRRVFKRARRQLIRGYRELKRDGTLRRERAQKIISYNSYIEQSDSFHLQERYHTEELLQVAHRVNGFYGQLEYQKRMEELHDLLERRCRSEAGKGNDGKSSGWRNDRQDGGQYQGIPSGRRKGSEDVPF</sequence>
<organism evidence="2 3">
    <name type="scientific">Dorea longicatena</name>
    <dbReference type="NCBI Taxonomy" id="88431"/>
    <lineage>
        <taxon>Bacteria</taxon>
        <taxon>Bacillati</taxon>
        <taxon>Bacillota</taxon>
        <taxon>Clostridia</taxon>
        <taxon>Lachnospirales</taxon>
        <taxon>Lachnospiraceae</taxon>
        <taxon>Dorea</taxon>
    </lineage>
</organism>
<proteinExistence type="predicted"/>
<protein>
    <recommendedName>
        <fullName evidence="4">Reverse transcriptase domain-containing protein</fullName>
    </recommendedName>
</protein>
<dbReference type="RefSeq" id="WP_055218495.1">
    <property type="nucleotide sequence ID" value="NZ_WWSF01000002.1"/>
</dbReference>
<reference evidence="2 3" key="1">
    <citation type="journal article" date="2019" name="Nat. Med.">
        <title>A library of human gut bacterial isolates paired with longitudinal multiomics data enables mechanistic microbiome research.</title>
        <authorList>
            <person name="Poyet M."/>
            <person name="Groussin M."/>
            <person name="Gibbons S.M."/>
            <person name="Avila-Pacheco J."/>
            <person name="Jiang X."/>
            <person name="Kearney S.M."/>
            <person name="Perrotta A.R."/>
            <person name="Berdy B."/>
            <person name="Zhao S."/>
            <person name="Lieberman T.D."/>
            <person name="Swanson P.K."/>
            <person name="Smith M."/>
            <person name="Roesemann S."/>
            <person name="Alexander J.E."/>
            <person name="Rich S.A."/>
            <person name="Livny J."/>
            <person name="Vlamakis H."/>
            <person name="Clish C."/>
            <person name="Bullock K."/>
            <person name="Deik A."/>
            <person name="Scott J."/>
            <person name="Pierce K.A."/>
            <person name="Xavier R.J."/>
            <person name="Alm E.J."/>
        </authorList>
    </citation>
    <scope>NUCLEOTIDE SEQUENCE [LARGE SCALE GENOMIC DNA]</scope>
    <source>
        <strain evidence="2 3">BIOML-A1</strain>
    </source>
</reference>
<dbReference type="EMBL" id="WWSH01000001">
    <property type="protein sequence ID" value="MZK08981.1"/>
    <property type="molecule type" value="Genomic_DNA"/>
</dbReference>
<accession>A0A6N9JRA6</accession>
<name>A0A6N9JRA6_9FIRM</name>
<evidence type="ECO:0000313" key="2">
    <source>
        <dbReference type="EMBL" id="MZK08981.1"/>
    </source>
</evidence>
<dbReference type="AlphaFoldDB" id="A0A6N9JRA6"/>
<evidence type="ECO:0008006" key="4">
    <source>
        <dbReference type="Google" id="ProtNLM"/>
    </source>
</evidence>
<dbReference type="Proteomes" id="UP000449249">
    <property type="component" value="Unassembled WGS sequence"/>
</dbReference>
<comment type="caution">
    <text evidence="2">The sequence shown here is derived from an EMBL/GenBank/DDBJ whole genome shotgun (WGS) entry which is preliminary data.</text>
</comment>
<evidence type="ECO:0000256" key="1">
    <source>
        <dbReference type="SAM" id="MobiDB-lite"/>
    </source>
</evidence>
<feature type="region of interest" description="Disordered" evidence="1">
    <location>
        <begin position="425"/>
        <end position="464"/>
    </location>
</feature>